<dbReference type="EMBL" id="JAAGWY010000001">
    <property type="protein sequence ID" value="NEN04738.1"/>
    <property type="molecule type" value="Genomic_DNA"/>
</dbReference>
<evidence type="ECO:0000313" key="2">
    <source>
        <dbReference type="Proteomes" id="UP000474967"/>
    </source>
</evidence>
<evidence type="ECO:0000313" key="1">
    <source>
        <dbReference type="EMBL" id="NEN04738.1"/>
    </source>
</evidence>
<gene>
    <name evidence="1" type="ORF">G3T36_02540</name>
</gene>
<dbReference type="AlphaFoldDB" id="A0A6L9XUQ0"/>
<organism evidence="1 2">
    <name type="scientific">Leifsonia tongyongensis</name>
    <dbReference type="NCBI Taxonomy" id="1268043"/>
    <lineage>
        <taxon>Bacteria</taxon>
        <taxon>Bacillati</taxon>
        <taxon>Actinomycetota</taxon>
        <taxon>Actinomycetes</taxon>
        <taxon>Micrococcales</taxon>
        <taxon>Microbacteriaceae</taxon>
        <taxon>Leifsonia</taxon>
    </lineage>
</organism>
<comment type="caution">
    <text evidence="1">The sequence shown here is derived from an EMBL/GenBank/DDBJ whole genome shotgun (WGS) entry which is preliminary data.</text>
</comment>
<sequence length="185" mass="19850">MELLPEVAEIPIWWALDEDGLPTSPASFTLIGHGGAMLADVDTEEVEGSGSDRPVTADLPLVARLPLVATVLAWVDPFELDERDGVSVLELPSPDYVSDVVPTTWDNSMELELSTSPRATWVWATDRDRAETLQALLTASSCEVSAARGGNAESWTLDLDIGVVAWEGMECLVKAGYLAPLASIL</sequence>
<keyword evidence="2" id="KW-1185">Reference proteome</keyword>
<proteinExistence type="predicted"/>
<dbReference type="Proteomes" id="UP000474967">
    <property type="component" value="Unassembled WGS sequence"/>
</dbReference>
<accession>A0A6L9XUQ0</accession>
<protein>
    <submittedName>
        <fullName evidence="1">Uncharacterized protein</fullName>
    </submittedName>
</protein>
<name>A0A6L9XUQ0_9MICO</name>
<reference evidence="1 2" key="1">
    <citation type="journal article" date="2014" name="J. Microbiol.">
        <title>Diaminobutyricibacter tongyongensis gen. nov., sp. nov. and Homoserinibacter gongjuensis gen. nov., sp. nov. belong to the family Microbacteriaceae.</title>
        <authorList>
            <person name="Kim S.J."/>
            <person name="Ahn J.H."/>
            <person name="Weon H.Y."/>
            <person name="Hamada M."/>
            <person name="Suzuki K."/>
            <person name="Kwon S.W."/>
        </authorList>
    </citation>
    <scope>NUCLEOTIDE SEQUENCE [LARGE SCALE GENOMIC DNA]</scope>
    <source>
        <strain evidence="1 2">NBRC 108724</strain>
    </source>
</reference>
<dbReference type="RefSeq" id="WP_163287838.1">
    <property type="nucleotide sequence ID" value="NZ_JAAGWY010000001.1"/>
</dbReference>